<dbReference type="Pfam" id="PF03626">
    <property type="entry name" value="COX4_pro"/>
    <property type="match status" value="1"/>
</dbReference>
<proteinExistence type="predicted"/>
<evidence type="ECO:0000256" key="7">
    <source>
        <dbReference type="SAM" id="Phobius"/>
    </source>
</evidence>
<feature type="transmembrane region" description="Helical" evidence="7">
    <location>
        <begin position="28"/>
        <end position="47"/>
    </location>
</feature>
<dbReference type="InterPro" id="IPR005171">
    <property type="entry name" value="Cyt_c_oxidase_su4_prok"/>
</dbReference>
<comment type="subcellular location">
    <subcellularLocation>
        <location evidence="1">Cell membrane</location>
        <topology evidence="1">Multi-pass membrane protein</topology>
    </subcellularLocation>
</comment>
<evidence type="ECO:0000313" key="9">
    <source>
        <dbReference type="Proteomes" id="UP000186917"/>
    </source>
</evidence>
<feature type="transmembrane region" description="Helical" evidence="7">
    <location>
        <begin position="59"/>
        <end position="80"/>
    </location>
</feature>
<dbReference type="Proteomes" id="UP000186917">
    <property type="component" value="Unassembled WGS sequence"/>
</dbReference>
<evidence type="ECO:0000313" key="8">
    <source>
        <dbReference type="EMBL" id="SIS78996.1"/>
    </source>
</evidence>
<accession>A0A173MQY0</accession>
<dbReference type="AlphaFoldDB" id="A0A173MQY0"/>
<name>A0A173MQY0_9BACT</name>
<dbReference type="GO" id="GO:0005886">
    <property type="term" value="C:plasma membrane"/>
    <property type="evidence" value="ECO:0007669"/>
    <property type="project" value="UniProtKB-SubCell"/>
</dbReference>
<feature type="transmembrane region" description="Helical" evidence="7">
    <location>
        <begin position="86"/>
        <end position="109"/>
    </location>
</feature>
<reference evidence="9" key="1">
    <citation type="submission" date="2017-01" db="EMBL/GenBank/DDBJ databases">
        <authorList>
            <person name="Varghese N."/>
            <person name="Submissions S."/>
        </authorList>
    </citation>
    <scope>NUCLEOTIDE SEQUENCE [LARGE SCALE GENOMIC DNA]</scope>
    <source>
        <strain evidence="9">DSM 21054</strain>
    </source>
</reference>
<keyword evidence="4 7" id="KW-1133">Transmembrane helix</keyword>
<dbReference type="RefSeq" id="WP_076376633.1">
    <property type="nucleotide sequence ID" value="NZ_AP017422.1"/>
</dbReference>
<evidence type="ECO:0000256" key="1">
    <source>
        <dbReference type="ARBA" id="ARBA00004651"/>
    </source>
</evidence>
<evidence type="ECO:0000256" key="2">
    <source>
        <dbReference type="ARBA" id="ARBA00022475"/>
    </source>
</evidence>
<keyword evidence="5 7" id="KW-0472">Membrane</keyword>
<keyword evidence="3 7" id="KW-0812">Transmembrane</keyword>
<sequence>MEHTSEVLHHEGHVHHDAEAGKKEVKKITLYLSVLTILELIVGYYMYSAKIEEGAFRSFLKTLIIIMMMWKATYIVGYFMHLKHEIRNFLMTIVVPLFLFIWFIIAFLADGHSYNNLRNKYDKAYVERSKMKMEVKEHESHEKEHAAGEEKTGELH</sequence>
<evidence type="ECO:0000256" key="4">
    <source>
        <dbReference type="ARBA" id="ARBA00022989"/>
    </source>
</evidence>
<dbReference type="OrthoDB" id="981917at2"/>
<dbReference type="KEGG" id="fln:FLA_5844"/>
<feature type="region of interest" description="Disordered" evidence="6">
    <location>
        <begin position="134"/>
        <end position="156"/>
    </location>
</feature>
<dbReference type="EMBL" id="FTOR01000001">
    <property type="protein sequence ID" value="SIS78996.1"/>
    <property type="molecule type" value="Genomic_DNA"/>
</dbReference>
<evidence type="ECO:0000256" key="3">
    <source>
        <dbReference type="ARBA" id="ARBA00022692"/>
    </source>
</evidence>
<gene>
    <name evidence="8" type="ORF">SAMN05421788_1011223</name>
</gene>
<keyword evidence="2" id="KW-1003">Cell membrane</keyword>
<dbReference type="STRING" id="477680.SAMN05421788_1011223"/>
<evidence type="ECO:0000256" key="5">
    <source>
        <dbReference type="ARBA" id="ARBA00023136"/>
    </source>
</evidence>
<organism evidence="8 9">
    <name type="scientific">Filimonas lacunae</name>
    <dbReference type="NCBI Taxonomy" id="477680"/>
    <lineage>
        <taxon>Bacteria</taxon>
        <taxon>Pseudomonadati</taxon>
        <taxon>Bacteroidota</taxon>
        <taxon>Chitinophagia</taxon>
        <taxon>Chitinophagales</taxon>
        <taxon>Chitinophagaceae</taxon>
        <taxon>Filimonas</taxon>
    </lineage>
</organism>
<evidence type="ECO:0000256" key="6">
    <source>
        <dbReference type="SAM" id="MobiDB-lite"/>
    </source>
</evidence>
<protein>
    <submittedName>
        <fullName evidence="8">Cytochrome c oxidase subunit IV</fullName>
    </submittedName>
</protein>
<keyword evidence="9" id="KW-1185">Reference proteome</keyword>